<dbReference type="Proteomes" id="UP000006701">
    <property type="component" value="Unassembled WGS sequence"/>
</dbReference>
<proteinExistence type="predicted"/>
<dbReference type="OrthoDB" id="5431298at2759"/>
<keyword evidence="4" id="KW-1185">Reference proteome</keyword>
<keyword evidence="2" id="KW-1133">Transmembrane helix</keyword>
<reference evidence="3 4" key="1">
    <citation type="journal article" date="2008" name="PLoS Genet.">
        <title>Genomic islands in the pathogenic filamentous fungus Aspergillus fumigatus.</title>
        <authorList>
            <person name="Fedorova N.D."/>
            <person name="Khaldi N."/>
            <person name="Joardar V.S."/>
            <person name="Maiti R."/>
            <person name="Amedeo P."/>
            <person name="Anderson M.J."/>
            <person name="Crabtree J."/>
            <person name="Silva J.C."/>
            <person name="Badger J.H."/>
            <person name="Albarraq A."/>
            <person name="Angiuoli S."/>
            <person name="Bussey H."/>
            <person name="Bowyer P."/>
            <person name="Cotty P.J."/>
            <person name="Dyer P.S."/>
            <person name="Egan A."/>
            <person name="Galens K."/>
            <person name="Fraser-Liggett C.M."/>
            <person name="Haas B.J."/>
            <person name="Inman J.M."/>
            <person name="Kent R."/>
            <person name="Lemieux S."/>
            <person name="Malavazi I."/>
            <person name="Orvis J."/>
            <person name="Roemer T."/>
            <person name="Ronning C.M."/>
            <person name="Sundaram J.P."/>
            <person name="Sutton G."/>
            <person name="Turner G."/>
            <person name="Venter J.C."/>
            <person name="White O.R."/>
            <person name="Whitty B.R."/>
            <person name="Youngman P."/>
            <person name="Wolfe K.H."/>
            <person name="Goldman G.H."/>
            <person name="Wortman J.R."/>
            <person name="Jiang B."/>
            <person name="Denning D.W."/>
            <person name="Nierman W.C."/>
        </authorList>
    </citation>
    <scope>NUCLEOTIDE SEQUENCE [LARGE SCALE GENOMIC DNA]</scope>
    <source>
        <strain evidence="4">ATCC 1007 / CBS 513.65 / DSM 816 / NCTC 3887 / NRRL 1</strain>
    </source>
</reference>
<dbReference type="eggNOG" id="ENOG502SBXC">
    <property type="taxonomic scope" value="Eukaryota"/>
</dbReference>
<dbReference type="HOGENOM" id="CLU_756440_0_0_1"/>
<feature type="region of interest" description="Disordered" evidence="1">
    <location>
        <begin position="62"/>
        <end position="91"/>
    </location>
</feature>
<organism evidence="3 4">
    <name type="scientific">Aspergillus clavatus (strain ATCC 1007 / CBS 513.65 / DSM 816 / NCTC 3887 / NRRL 1 / QM 1276 / 107)</name>
    <dbReference type="NCBI Taxonomy" id="344612"/>
    <lineage>
        <taxon>Eukaryota</taxon>
        <taxon>Fungi</taxon>
        <taxon>Dikarya</taxon>
        <taxon>Ascomycota</taxon>
        <taxon>Pezizomycotina</taxon>
        <taxon>Eurotiomycetes</taxon>
        <taxon>Eurotiomycetidae</taxon>
        <taxon>Eurotiales</taxon>
        <taxon>Aspergillaceae</taxon>
        <taxon>Aspergillus</taxon>
        <taxon>Aspergillus subgen. Fumigati</taxon>
    </lineage>
</organism>
<feature type="region of interest" description="Disordered" evidence="1">
    <location>
        <begin position="355"/>
        <end position="375"/>
    </location>
</feature>
<feature type="compositionally biased region" description="Basic and acidic residues" evidence="1">
    <location>
        <begin position="355"/>
        <end position="368"/>
    </location>
</feature>
<name>A1CJP6_ASPCL</name>
<dbReference type="EMBL" id="DS027056">
    <property type="protein sequence ID" value="EAW09370.1"/>
    <property type="molecule type" value="Genomic_DNA"/>
</dbReference>
<dbReference type="OMA" id="KQWYVCS"/>
<gene>
    <name evidence="3" type="ORF">ACLA_035730</name>
</gene>
<keyword evidence="2" id="KW-0812">Transmembrane</keyword>
<feature type="compositionally biased region" description="Acidic residues" evidence="1">
    <location>
        <begin position="315"/>
        <end position="324"/>
    </location>
</feature>
<keyword evidence="2" id="KW-0472">Membrane</keyword>
<protein>
    <submittedName>
        <fullName evidence="3">Uncharacterized protein</fullName>
    </submittedName>
</protein>
<dbReference type="STRING" id="344612.A1CJP6"/>
<dbReference type="GeneID" id="4703188"/>
<dbReference type="KEGG" id="act:ACLA_035730"/>
<feature type="compositionally biased region" description="Basic and acidic residues" evidence="1">
    <location>
        <begin position="303"/>
        <end position="314"/>
    </location>
</feature>
<evidence type="ECO:0000313" key="3">
    <source>
        <dbReference type="EMBL" id="EAW09370.1"/>
    </source>
</evidence>
<dbReference type="AlphaFoldDB" id="A1CJP6"/>
<dbReference type="VEuPathDB" id="FungiDB:ACLA_035730"/>
<feature type="region of interest" description="Disordered" evidence="1">
    <location>
        <begin position="294"/>
        <end position="342"/>
    </location>
</feature>
<accession>A1CJP6</accession>
<evidence type="ECO:0000256" key="1">
    <source>
        <dbReference type="SAM" id="MobiDB-lite"/>
    </source>
</evidence>
<feature type="transmembrane region" description="Helical" evidence="2">
    <location>
        <begin position="120"/>
        <end position="144"/>
    </location>
</feature>
<feature type="region of interest" description="Disordered" evidence="1">
    <location>
        <begin position="165"/>
        <end position="279"/>
    </location>
</feature>
<dbReference type="RefSeq" id="XP_001270796.1">
    <property type="nucleotide sequence ID" value="XM_001270795.1"/>
</dbReference>
<evidence type="ECO:0000313" key="4">
    <source>
        <dbReference type="Proteomes" id="UP000006701"/>
    </source>
</evidence>
<sequence>MTLLLPRVAAECPGKKQWYTCSKNNFRGCCSVDPCSSGICPDSDNTVQTTLSTLSTAKATVPSDRAPATGATSPIAGITTLPPTSSQGSITSSIASRSTAQTIVSSTDTPAAGSGDNHGALIGGVVGGILALLLLIALILLMVYRSRRKRGKQFTLLRWGPSAEKIGKGASTTGRDIGPAPRDISLDVPKSKPTSSRPAYIPQLLLPGPISSSTPPSNRPPSRAPNPYNLRIPSVRSSLTTHPSTPPSPGYSTPSIPSVSSLRPAPLNPHRADITPELSDTGFYRQRAELAAYSQSELINVPPERRRMPPRPDQDQDQDQDAGDGDGNGTQAHQPARPSIITPDGVVLCANFDRRLPRDDPYPRDRGAGDGQVLSFVNYPSRDSILPAYREEWRKSYESGKGV</sequence>
<evidence type="ECO:0000256" key="2">
    <source>
        <dbReference type="SAM" id="Phobius"/>
    </source>
</evidence>